<evidence type="ECO:0000256" key="1">
    <source>
        <dbReference type="SAM" id="SignalP"/>
    </source>
</evidence>
<proteinExistence type="predicted"/>
<dbReference type="RefSeq" id="WP_114031777.1">
    <property type="nucleotide sequence ID" value="NZ_QOIL01000017.1"/>
</dbReference>
<keyword evidence="3" id="KW-1185">Reference proteome</keyword>
<protein>
    <submittedName>
        <fullName evidence="2">Uncharacterized protein</fullName>
    </submittedName>
</protein>
<name>A0A367FBQ1_9ACTN</name>
<reference evidence="2 3" key="1">
    <citation type="submission" date="2018-06" db="EMBL/GenBank/DDBJ databases">
        <title>Sphaerisporangium craniellae sp. nov., isolated from a marine sponge in the South China Sea.</title>
        <authorList>
            <person name="Li L."/>
        </authorList>
    </citation>
    <scope>NUCLEOTIDE SEQUENCE [LARGE SCALE GENOMIC DNA]</scope>
    <source>
        <strain evidence="2 3">CCTCC AA 208026</strain>
    </source>
</reference>
<gene>
    <name evidence="2" type="ORF">DQ384_27405</name>
</gene>
<feature type="chain" id="PRO_5038546082" evidence="1">
    <location>
        <begin position="21"/>
        <end position="64"/>
    </location>
</feature>
<dbReference type="AlphaFoldDB" id="A0A367FBQ1"/>
<comment type="caution">
    <text evidence="2">The sequence shown here is derived from an EMBL/GenBank/DDBJ whole genome shotgun (WGS) entry which is preliminary data.</text>
</comment>
<evidence type="ECO:0000313" key="3">
    <source>
        <dbReference type="Proteomes" id="UP000253094"/>
    </source>
</evidence>
<feature type="signal peptide" evidence="1">
    <location>
        <begin position="1"/>
        <end position="20"/>
    </location>
</feature>
<evidence type="ECO:0000313" key="2">
    <source>
        <dbReference type="EMBL" id="RCG27010.1"/>
    </source>
</evidence>
<dbReference type="Proteomes" id="UP000253094">
    <property type="component" value="Unassembled WGS sequence"/>
</dbReference>
<keyword evidence="1" id="KW-0732">Signal</keyword>
<sequence length="64" mass="6839">MKPYLSKFAARLLLVTVVTAGGVVATGTMASAHTTSKHAVRVSTTIHTHHSTTHTVWRGNTPWG</sequence>
<dbReference type="EMBL" id="QOIL01000017">
    <property type="protein sequence ID" value="RCG27010.1"/>
    <property type="molecule type" value="Genomic_DNA"/>
</dbReference>
<organism evidence="2 3">
    <name type="scientific">Sphaerisporangium album</name>
    <dbReference type="NCBI Taxonomy" id="509200"/>
    <lineage>
        <taxon>Bacteria</taxon>
        <taxon>Bacillati</taxon>
        <taxon>Actinomycetota</taxon>
        <taxon>Actinomycetes</taxon>
        <taxon>Streptosporangiales</taxon>
        <taxon>Streptosporangiaceae</taxon>
        <taxon>Sphaerisporangium</taxon>
    </lineage>
</organism>
<accession>A0A367FBQ1</accession>